<dbReference type="Proteomes" id="UP000324758">
    <property type="component" value="Unassembled WGS sequence"/>
</dbReference>
<accession>A0A5D3KF10</accession>
<feature type="domain" description="p-hydroxybenzoic acid efflux pump subunit AaeA-like beta-barrel" evidence="4">
    <location>
        <begin position="321"/>
        <end position="407"/>
    </location>
</feature>
<feature type="coiled-coil region" evidence="1">
    <location>
        <begin position="160"/>
        <end position="187"/>
    </location>
</feature>
<keyword evidence="1" id="KW-0175">Coiled coil</keyword>
<dbReference type="Pfam" id="PF25917">
    <property type="entry name" value="BSH_RND"/>
    <property type="match status" value="1"/>
</dbReference>
<dbReference type="InterPro" id="IPR058634">
    <property type="entry name" value="AaeA-lik-b-barrel"/>
</dbReference>
<dbReference type="Gene3D" id="2.40.30.170">
    <property type="match status" value="1"/>
</dbReference>
<dbReference type="PANTHER" id="PTHR30386">
    <property type="entry name" value="MEMBRANE FUSION SUBUNIT OF EMRAB-TOLC MULTIDRUG EFFLUX PUMP"/>
    <property type="match status" value="1"/>
</dbReference>
<dbReference type="Gene3D" id="2.40.50.100">
    <property type="match status" value="1"/>
</dbReference>
<dbReference type="Pfam" id="PF25963">
    <property type="entry name" value="Beta-barrel_AAEA"/>
    <property type="match status" value="1"/>
</dbReference>
<reference evidence="5 6" key="1">
    <citation type="submission" date="2019-08" db="EMBL/GenBank/DDBJ databases">
        <title>Bradyrhizobium hipponensis sp. nov., a rhizobium isolated from a Lupinus angustifolius root nodule in Tunisia.</title>
        <authorList>
            <person name="Off K."/>
            <person name="Rejili M."/>
            <person name="Mars M."/>
            <person name="Brachmann A."/>
            <person name="Marin M."/>
        </authorList>
    </citation>
    <scope>NUCLEOTIDE SEQUENCE [LARGE SCALE GENOMIC DNA]</scope>
    <source>
        <strain evidence="5 6">CTAW71</strain>
    </source>
</reference>
<keyword evidence="6" id="KW-1185">Reference proteome</keyword>
<protein>
    <submittedName>
        <fullName evidence="5">HlyD family secretion protein</fullName>
    </submittedName>
</protein>
<comment type="caution">
    <text evidence="5">The sequence shown here is derived from an EMBL/GenBank/DDBJ whole genome shotgun (WGS) entry which is preliminary data.</text>
</comment>
<dbReference type="PANTHER" id="PTHR30386:SF24">
    <property type="entry name" value="MULTIDRUG RESISTANCE EFFLUX PUMP"/>
    <property type="match status" value="1"/>
</dbReference>
<feature type="domain" description="Multidrug resistance protein MdtA-like barrel-sandwich hybrid" evidence="3">
    <location>
        <begin position="120"/>
        <end position="311"/>
    </location>
</feature>
<dbReference type="SUPFAM" id="SSF111369">
    <property type="entry name" value="HlyD-like secretion proteins"/>
    <property type="match status" value="2"/>
</dbReference>
<dbReference type="Gene3D" id="1.10.287.470">
    <property type="entry name" value="Helix hairpin bin"/>
    <property type="match status" value="1"/>
</dbReference>
<feature type="coiled-coil region" evidence="1">
    <location>
        <begin position="233"/>
        <end position="260"/>
    </location>
</feature>
<evidence type="ECO:0000259" key="3">
    <source>
        <dbReference type="Pfam" id="PF25917"/>
    </source>
</evidence>
<sequence length="427" mass="45887">MFEDNVFETDEGFREAVEGHQAVPASYRPGAESEPQKVTARTVSRDEGPGTKAPASSIQPETARPEADAREERAGILRRRPVVTAIGAVLLASAISGGYLYVDDARHFESTDDAFVAARQFSIAPKVSGYITAVPVTDNQHVEAGDVIARLDDRDYRTALEQAQAQVAAAQASIENIDAQLDVQQAQISANQAQVDQAQAGLVFAEQQAARYEHLEQTGYGTVQNSQQYSSQLRQQQAALLSAQATLKLAQRQVDALKAQRKSSVASLAQAKAQQDQAQLNLSYTTVTAAQPGRVVNLSAATGQFAQLGNGLATFVPDQIWVTANFKELQLDKMRPGDPVTLAIDAYPASRIHGHVESVQPGSGTAFSLLPAQNATGNYVKIVQRVPVKIAMDDPPADVALGPGMSVVPTARVDGRPSLYERLRRYL</sequence>
<organism evidence="5 6">
    <name type="scientific">Bradyrhizobium rifense</name>
    <dbReference type="NCBI Taxonomy" id="515499"/>
    <lineage>
        <taxon>Bacteria</taxon>
        <taxon>Pseudomonadati</taxon>
        <taxon>Pseudomonadota</taxon>
        <taxon>Alphaproteobacteria</taxon>
        <taxon>Hyphomicrobiales</taxon>
        <taxon>Nitrobacteraceae</taxon>
        <taxon>Bradyrhizobium</taxon>
    </lineage>
</organism>
<name>A0A5D3KF10_9BRAD</name>
<feature type="region of interest" description="Disordered" evidence="2">
    <location>
        <begin position="1"/>
        <end position="70"/>
    </location>
</feature>
<dbReference type="OrthoDB" id="9811754at2"/>
<feature type="compositionally biased region" description="Acidic residues" evidence="2">
    <location>
        <begin position="1"/>
        <end position="10"/>
    </location>
</feature>
<evidence type="ECO:0000313" key="5">
    <source>
        <dbReference type="EMBL" id="TYL94864.1"/>
    </source>
</evidence>
<evidence type="ECO:0000256" key="1">
    <source>
        <dbReference type="SAM" id="Coils"/>
    </source>
</evidence>
<dbReference type="InterPro" id="IPR050739">
    <property type="entry name" value="MFP"/>
</dbReference>
<dbReference type="RefSeq" id="WP_148773400.1">
    <property type="nucleotide sequence ID" value="NZ_VSSS01000026.1"/>
</dbReference>
<gene>
    <name evidence="5" type="ORF">FXB40_17375</name>
</gene>
<dbReference type="InterPro" id="IPR058625">
    <property type="entry name" value="MdtA-like_BSH"/>
</dbReference>
<evidence type="ECO:0000313" key="6">
    <source>
        <dbReference type="Proteomes" id="UP000324758"/>
    </source>
</evidence>
<proteinExistence type="predicted"/>
<evidence type="ECO:0000256" key="2">
    <source>
        <dbReference type="SAM" id="MobiDB-lite"/>
    </source>
</evidence>
<dbReference type="EMBL" id="VSSS01000026">
    <property type="protein sequence ID" value="TYL94864.1"/>
    <property type="molecule type" value="Genomic_DNA"/>
</dbReference>
<dbReference type="AlphaFoldDB" id="A0A5D3KF10"/>
<evidence type="ECO:0000259" key="4">
    <source>
        <dbReference type="Pfam" id="PF25963"/>
    </source>
</evidence>